<dbReference type="AlphaFoldDB" id="A0A0D2BSD5"/>
<feature type="transmembrane region" description="Helical" evidence="1">
    <location>
        <begin position="391"/>
        <end position="410"/>
    </location>
</feature>
<dbReference type="HOGENOM" id="CLU_005679_13_6_1"/>
<dbReference type="STRING" id="91928.A0A0D2BSD5"/>
<dbReference type="VEuPathDB" id="FungiDB:PV08_01925"/>
<feature type="transmembrane region" description="Helical" evidence="1">
    <location>
        <begin position="102"/>
        <end position="121"/>
    </location>
</feature>
<dbReference type="GO" id="GO:0016747">
    <property type="term" value="F:acyltransferase activity, transferring groups other than amino-acyl groups"/>
    <property type="evidence" value="ECO:0007669"/>
    <property type="project" value="InterPro"/>
</dbReference>
<proteinExistence type="predicted"/>
<dbReference type="InterPro" id="IPR050879">
    <property type="entry name" value="Acyltransferase_3"/>
</dbReference>
<dbReference type="PANTHER" id="PTHR23028:SF134">
    <property type="entry name" value="PUTATIVE (AFU_ORTHOLOGUE AFUA_4G08520)-RELATED"/>
    <property type="match status" value="1"/>
</dbReference>
<protein>
    <recommendedName>
        <fullName evidence="2">Acyltransferase 3 domain-containing protein</fullName>
    </recommendedName>
</protein>
<evidence type="ECO:0000256" key="1">
    <source>
        <dbReference type="SAM" id="Phobius"/>
    </source>
</evidence>
<dbReference type="OrthoDB" id="5819582at2759"/>
<dbReference type="InterPro" id="IPR002656">
    <property type="entry name" value="Acyl_transf_3_dom"/>
</dbReference>
<dbReference type="RefSeq" id="XP_016241561.1">
    <property type="nucleotide sequence ID" value="XM_016376285.1"/>
</dbReference>
<dbReference type="EMBL" id="KN847492">
    <property type="protein sequence ID" value="KIW21345.1"/>
    <property type="molecule type" value="Genomic_DNA"/>
</dbReference>
<feature type="transmembrane region" description="Helical" evidence="1">
    <location>
        <begin position="426"/>
        <end position="444"/>
    </location>
</feature>
<dbReference type="Proteomes" id="UP000053328">
    <property type="component" value="Unassembled WGS sequence"/>
</dbReference>
<sequence length="475" mass="54663">MSTAEDTHDQHPHVSMAKLPLWYSSGYSQSMVRANHAFTGILSLMTWLLPECLHPRGSANNMALRPTAYLDAIRGYAAWSVVNHHLRNHTETWLFQQPPLLMLHKGSLAVDIFFIISGFVLSRRALDLVRQEREVALLECLASSTFRRYIRLYLSAAVGTFIAMVLFYFNIWSWYSLPRCESFGAQLLHWVGDVVAFSDPFADLKGWYYTDVFTSKYLFVLWTIPIEFRGSMVVFLFCTATCKFSARARTVACWLCILLCYIWQRVYISLFLFGVLLAEISLSRQSTSKDDLPVCEQKFSPIARSKRAAFHLVPITILIIGIFLSNQPVDLGLHGPNPWPYLDNCIPSWWEAGAESTIHFWTSIGACCILYAIETYPAFRRPLETSFSQYLGRLSFGMYIMHVIVQMGLYERVLNPAREVFLGESLLSYCVIYVPFMIVVLWVADYFNRMDRLVINFSRWLEKRLFAQDSGQSSK</sequence>
<accession>A0A0D2BSD5</accession>
<dbReference type="PANTHER" id="PTHR23028">
    <property type="entry name" value="ACETYLTRANSFERASE"/>
    <property type="match status" value="1"/>
</dbReference>
<name>A0A0D2BSD5_9EURO</name>
<gene>
    <name evidence="3" type="ORF">PV08_01925</name>
</gene>
<keyword evidence="4" id="KW-1185">Reference proteome</keyword>
<feature type="transmembrane region" description="Helical" evidence="1">
    <location>
        <begin position="308"/>
        <end position="325"/>
    </location>
</feature>
<evidence type="ECO:0000313" key="3">
    <source>
        <dbReference type="EMBL" id="KIW21345.1"/>
    </source>
</evidence>
<feature type="domain" description="Acyltransferase 3" evidence="2">
    <location>
        <begin position="68"/>
        <end position="444"/>
    </location>
</feature>
<organism evidence="3 4">
    <name type="scientific">Exophiala spinifera</name>
    <dbReference type="NCBI Taxonomy" id="91928"/>
    <lineage>
        <taxon>Eukaryota</taxon>
        <taxon>Fungi</taxon>
        <taxon>Dikarya</taxon>
        <taxon>Ascomycota</taxon>
        <taxon>Pezizomycotina</taxon>
        <taxon>Eurotiomycetes</taxon>
        <taxon>Chaetothyriomycetidae</taxon>
        <taxon>Chaetothyriales</taxon>
        <taxon>Herpotrichiellaceae</taxon>
        <taxon>Exophiala</taxon>
    </lineage>
</organism>
<feature type="transmembrane region" description="Helical" evidence="1">
    <location>
        <begin position="358"/>
        <end position="379"/>
    </location>
</feature>
<evidence type="ECO:0000313" key="4">
    <source>
        <dbReference type="Proteomes" id="UP000053328"/>
    </source>
</evidence>
<keyword evidence="1" id="KW-0812">Transmembrane</keyword>
<feature type="transmembrane region" description="Helical" evidence="1">
    <location>
        <begin position="217"/>
        <end position="239"/>
    </location>
</feature>
<dbReference type="GeneID" id="27329008"/>
<keyword evidence="1" id="KW-1133">Transmembrane helix</keyword>
<keyword evidence="1" id="KW-0472">Membrane</keyword>
<reference evidence="3 4" key="1">
    <citation type="submission" date="2015-01" db="EMBL/GenBank/DDBJ databases">
        <title>The Genome Sequence of Exophiala spinifera CBS89968.</title>
        <authorList>
            <consortium name="The Broad Institute Genomics Platform"/>
            <person name="Cuomo C."/>
            <person name="de Hoog S."/>
            <person name="Gorbushina A."/>
            <person name="Stielow B."/>
            <person name="Teixiera M."/>
            <person name="Abouelleil A."/>
            <person name="Chapman S.B."/>
            <person name="Priest M."/>
            <person name="Young S.K."/>
            <person name="Wortman J."/>
            <person name="Nusbaum C."/>
            <person name="Birren B."/>
        </authorList>
    </citation>
    <scope>NUCLEOTIDE SEQUENCE [LARGE SCALE GENOMIC DNA]</scope>
    <source>
        <strain evidence="3 4">CBS 89968</strain>
    </source>
</reference>
<dbReference type="Pfam" id="PF01757">
    <property type="entry name" value="Acyl_transf_3"/>
    <property type="match status" value="1"/>
</dbReference>
<evidence type="ECO:0000259" key="2">
    <source>
        <dbReference type="Pfam" id="PF01757"/>
    </source>
</evidence>
<feature type="transmembrane region" description="Helical" evidence="1">
    <location>
        <begin position="152"/>
        <end position="175"/>
    </location>
</feature>